<dbReference type="GO" id="GO:0005524">
    <property type="term" value="F:ATP binding"/>
    <property type="evidence" value="ECO:0007669"/>
    <property type="project" value="UniProtKB-KW"/>
</dbReference>
<keyword evidence="2" id="KW-0808">Transferase</keyword>
<gene>
    <name evidence="7" type="ORF">N864_15895</name>
</gene>
<dbReference type="SUPFAM" id="SSF53613">
    <property type="entry name" value="Ribokinase-like"/>
    <property type="match status" value="1"/>
</dbReference>
<dbReference type="EMBL" id="AWQS01000166">
    <property type="protein sequence ID" value="EWT04937.1"/>
    <property type="molecule type" value="Genomic_DNA"/>
</dbReference>
<dbReference type="RefSeq" id="WP_081793948.1">
    <property type="nucleotide sequence ID" value="NZ_AWQS01000166.1"/>
</dbReference>
<reference evidence="8" key="1">
    <citation type="submission" date="2013-08" db="EMBL/GenBank/DDBJ databases">
        <title>Intrasporangium oryzae NRRL B-24470.</title>
        <authorList>
            <person name="Liu H."/>
            <person name="Wang G."/>
        </authorList>
    </citation>
    <scope>NUCLEOTIDE SEQUENCE [LARGE SCALE GENOMIC DNA]</scope>
    <source>
        <strain evidence="8">Q5-1</strain>
    </source>
</reference>
<keyword evidence="8" id="KW-1185">Reference proteome</keyword>
<proteinExistence type="inferred from homology"/>
<dbReference type="PROSITE" id="PS00584">
    <property type="entry name" value="PFKB_KINASES_2"/>
    <property type="match status" value="1"/>
</dbReference>
<dbReference type="Proteomes" id="UP000019494">
    <property type="component" value="Unassembled WGS sequence"/>
</dbReference>
<evidence type="ECO:0000256" key="3">
    <source>
        <dbReference type="ARBA" id="ARBA00022741"/>
    </source>
</evidence>
<evidence type="ECO:0000256" key="5">
    <source>
        <dbReference type="ARBA" id="ARBA00022840"/>
    </source>
</evidence>
<name>W9GIE4_9MICO</name>
<evidence type="ECO:0000256" key="4">
    <source>
        <dbReference type="ARBA" id="ARBA00022777"/>
    </source>
</evidence>
<dbReference type="InterPro" id="IPR029056">
    <property type="entry name" value="Ribokinase-like"/>
</dbReference>
<organism evidence="7 8">
    <name type="scientific">Intrasporangium chromatireducens Q5-1</name>
    <dbReference type="NCBI Taxonomy" id="584657"/>
    <lineage>
        <taxon>Bacteria</taxon>
        <taxon>Bacillati</taxon>
        <taxon>Actinomycetota</taxon>
        <taxon>Actinomycetes</taxon>
        <taxon>Micrococcales</taxon>
        <taxon>Intrasporangiaceae</taxon>
        <taxon>Intrasporangium</taxon>
    </lineage>
</organism>
<dbReference type="AlphaFoldDB" id="W9GIE4"/>
<evidence type="ECO:0000256" key="1">
    <source>
        <dbReference type="ARBA" id="ARBA00010688"/>
    </source>
</evidence>
<dbReference type="InterPro" id="IPR002173">
    <property type="entry name" value="Carboh/pur_kinase_PfkB_CS"/>
</dbReference>
<keyword evidence="4 7" id="KW-0418">Kinase</keyword>
<feature type="domain" description="Carbohydrate kinase PfkB" evidence="6">
    <location>
        <begin position="16"/>
        <end position="304"/>
    </location>
</feature>
<dbReference type="InterPro" id="IPR011611">
    <property type="entry name" value="PfkB_dom"/>
</dbReference>
<dbReference type="GO" id="GO:0016301">
    <property type="term" value="F:kinase activity"/>
    <property type="evidence" value="ECO:0007669"/>
    <property type="project" value="UniProtKB-KW"/>
</dbReference>
<protein>
    <submittedName>
        <fullName evidence="7">Sugar kinase</fullName>
    </submittedName>
</protein>
<sequence>MSPARPLGPSTGTLDVLTFGEAMVSFRSAGPLQSDAAFTPGLAGAESNVAIALARLGHRTGWVGRLGADPFGELALRELRAEGVDVTGVSSEADAPTGLMFLEQRTADTSRVEYRRAGSAGSRLCPADITSALELRPRILHVTGITPALSQTAHDAWRASLGEALGDDVFVSLDVNYRARLWDRATARDVLRARVGRADVVIASEDELDLVADGAEAEAAEALLSRGASYVVVKRGACGATVWTEGGRIDAPALPVRAIDTVGAGDAFSAGFLSGLLDGLEPGQCLERGVLLGAWAVSTRGDWQGLPRRGELDLLALGAGTTLR</sequence>
<dbReference type="PATRIC" id="fig|584657.3.peg.3185"/>
<accession>W9GIE4</accession>
<dbReference type="Gene3D" id="3.40.1190.20">
    <property type="match status" value="1"/>
</dbReference>
<keyword evidence="3" id="KW-0547">Nucleotide-binding</keyword>
<dbReference type="CDD" id="cd01166">
    <property type="entry name" value="KdgK"/>
    <property type="match status" value="1"/>
</dbReference>
<evidence type="ECO:0000313" key="8">
    <source>
        <dbReference type="Proteomes" id="UP000019494"/>
    </source>
</evidence>
<evidence type="ECO:0000313" key="7">
    <source>
        <dbReference type="EMBL" id="EWT04937.1"/>
    </source>
</evidence>
<comment type="caution">
    <text evidence="7">The sequence shown here is derived from an EMBL/GenBank/DDBJ whole genome shotgun (WGS) entry which is preliminary data.</text>
</comment>
<dbReference type="Pfam" id="PF00294">
    <property type="entry name" value="PfkB"/>
    <property type="match status" value="1"/>
</dbReference>
<evidence type="ECO:0000256" key="2">
    <source>
        <dbReference type="ARBA" id="ARBA00022679"/>
    </source>
</evidence>
<evidence type="ECO:0000259" key="6">
    <source>
        <dbReference type="Pfam" id="PF00294"/>
    </source>
</evidence>
<dbReference type="PANTHER" id="PTHR43085:SF1">
    <property type="entry name" value="PSEUDOURIDINE KINASE-RELATED"/>
    <property type="match status" value="1"/>
</dbReference>
<dbReference type="OrthoDB" id="9808601at2"/>
<dbReference type="PANTHER" id="PTHR43085">
    <property type="entry name" value="HEXOKINASE FAMILY MEMBER"/>
    <property type="match status" value="1"/>
</dbReference>
<keyword evidence="5" id="KW-0067">ATP-binding</keyword>
<comment type="similarity">
    <text evidence="1">Belongs to the carbohydrate kinase PfkB family.</text>
</comment>
<dbReference type="InterPro" id="IPR050306">
    <property type="entry name" value="PfkB_Carbo_kinase"/>
</dbReference>